<dbReference type="CDD" id="cd16125">
    <property type="entry name" value="RA_ASPP1_2"/>
    <property type="match status" value="1"/>
</dbReference>
<evidence type="ECO:0000313" key="13">
    <source>
        <dbReference type="Proteomes" id="UP000001554"/>
    </source>
</evidence>
<feature type="domain" description="SH3" evidence="11">
    <location>
        <begin position="1210"/>
        <end position="1273"/>
    </location>
</feature>
<feature type="region of interest" description="Disordered" evidence="10">
    <location>
        <begin position="423"/>
        <end position="1072"/>
    </location>
</feature>
<feature type="compositionally biased region" description="Polar residues" evidence="10">
    <location>
        <begin position="750"/>
        <end position="763"/>
    </location>
</feature>
<feature type="compositionally biased region" description="Polar residues" evidence="10">
    <location>
        <begin position="280"/>
        <end position="298"/>
    </location>
</feature>
<dbReference type="GO" id="GO:0005634">
    <property type="term" value="C:nucleus"/>
    <property type="evidence" value="ECO:0000318"/>
    <property type="project" value="GO_Central"/>
</dbReference>
<dbReference type="InterPro" id="IPR048945">
    <property type="entry name" value="RASSF8/10_RA"/>
</dbReference>
<feature type="domain" description="Ras-associating" evidence="12">
    <location>
        <begin position="3"/>
        <end position="86"/>
    </location>
</feature>
<evidence type="ECO:0000256" key="6">
    <source>
        <dbReference type="ARBA" id="ARBA00023242"/>
    </source>
</evidence>
<evidence type="ECO:0000256" key="7">
    <source>
        <dbReference type="PROSITE-ProRule" id="PRU00023"/>
    </source>
</evidence>
<feature type="compositionally biased region" description="Polar residues" evidence="10">
    <location>
        <begin position="1016"/>
        <end position="1025"/>
    </location>
</feature>
<evidence type="ECO:0000256" key="3">
    <source>
        <dbReference type="ARBA" id="ARBA00022703"/>
    </source>
</evidence>
<dbReference type="RefSeq" id="XP_035685250.1">
    <property type="nucleotide sequence ID" value="XM_035829357.1"/>
</dbReference>
<name>A0A9J7N047_BRAFL</name>
<feature type="repeat" description="ANK" evidence="7">
    <location>
        <begin position="1144"/>
        <end position="1176"/>
    </location>
</feature>
<evidence type="ECO:0000256" key="1">
    <source>
        <dbReference type="ARBA" id="ARBA00004123"/>
    </source>
</evidence>
<accession>A0A9J7N047</accession>
<dbReference type="InterPro" id="IPR036028">
    <property type="entry name" value="SH3-like_dom_sf"/>
</dbReference>
<feature type="compositionally biased region" description="Low complexity" evidence="10">
    <location>
        <begin position="318"/>
        <end position="330"/>
    </location>
</feature>
<dbReference type="PANTHER" id="PTHR24131:SF10">
    <property type="entry name" value="ANKYRIN-REPEAT, SH3-DOMAIN, AND PROLINE-RICH-REGION CONTAINING PROTEIN, ISOFORM B"/>
    <property type="match status" value="1"/>
</dbReference>
<dbReference type="OMA" id="MREGDCM"/>
<dbReference type="GO" id="GO:0007165">
    <property type="term" value="P:signal transduction"/>
    <property type="evidence" value="ECO:0007669"/>
    <property type="project" value="InterPro"/>
</dbReference>
<dbReference type="Gene3D" id="3.10.20.90">
    <property type="entry name" value="Phosphatidylinositol 3-kinase Catalytic Subunit, Chain A, domain 1"/>
    <property type="match status" value="1"/>
</dbReference>
<feature type="compositionally biased region" description="Pro residues" evidence="10">
    <location>
        <begin position="1030"/>
        <end position="1051"/>
    </location>
</feature>
<dbReference type="SMART" id="SM00326">
    <property type="entry name" value="SH3"/>
    <property type="match status" value="1"/>
</dbReference>
<dbReference type="GO" id="GO:0042981">
    <property type="term" value="P:regulation of apoptotic process"/>
    <property type="evidence" value="ECO:0007669"/>
    <property type="project" value="InterPro"/>
</dbReference>
<dbReference type="GO" id="GO:0006915">
    <property type="term" value="P:apoptotic process"/>
    <property type="evidence" value="ECO:0007669"/>
    <property type="project" value="UniProtKB-KW"/>
</dbReference>
<dbReference type="Pfam" id="PF12796">
    <property type="entry name" value="Ank_2"/>
    <property type="match status" value="1"/>
</dbReference>
<evidence type="ECO:0000256" key="8">
    <source>
        <dbReference type="PROSITE-ProRule" id="PRU00192"/>
    </source>
</evidence>
<keyword evidence="6" id="KW-0539">Nucleus</keyword>
<protein>
    <submittedName>
        <fullName evidence="14">Apoptosis-stimulating of p53 protein 2-like isoform X1</fullName>
    </submittedName>
</protein>
<dbReference type="FunFam" id="1.25.40.20:FF:000008">
    <property type="entry name" value="Apoptosis-stimulating of p53 protein 2 isoform 1"/>
    <property type="match status" value="1"/>
</dbReference>
<feature type="compositionally biased region" description="Low complexity" evidence="10">
    <location>
        <begin position="802"/>
        <end position="813"/>
    </location>
</feature>
<feature type="region of interest" description="Disordered" evidence="10">
    <location>
        <begin position="85"/>
        <end position="120"/>
    </location>
</feature>
<feature type="compositionally biased region" description="Polar residues" evidence="10">
    <location>
        <begin position="699"/>
        <end position="723"/>
    </location>
</feature>
<feature type="compositionally biased region" description="Basic residues" evidence="10">
    <location>
        <begin position="935"/>
        <end position="947"/>
    </location>
</feature>
<evidence type="ECO:0000259" key="12">
    <source>
        <dbReference type="PROSITE" id="PS50200"/>
    </source>
</evidence>
<evidence type="ECO:0000256" key="10">
    <source>
        <dbReference type="SAM" id="MobiDB-lite"/>
    </source>
</evidence>
<feature type="compositionally biased region" description="Polar residues" evidence="10">
    <location>
        <begin position="668"/>
        <end position="688"/>
    </location>
</feature>
<dbReference type="InterPro" id="IPR001452">
    <property type="entry name" value="SH3_domain"/>
</dbReference>
<organism evidence="13 14">
    <name type="scientific">Branchiostoma floridae</name>
    <name type="common">Florida lancelet</name>
    <name type="synonym">Amphioxus</name>
    <dbReference type="NCBI Taxonomy" id="7739"/>
    <lineage>
        <taxon>Eukaryota</taxon>
        <taxon>Metazoa</taxon>
        <taxon>Chordata</taxon>
        <taxon>Cephalochordata</taxon>
        <taxon>Leptocardii</taxon>
        <taxon>Amphioxiformes</taxon>
        <taxon>Branchiostomatidae</taxon>
        <taxon>Branchiostoma</taxon>
    </lineage>
</organism>
<dbReference type="GO" id="GO:0002039">
    <property type="term" value="F:p53 binding"/>
    <property type="evidence" value="ECO:0000318"/>
    <property type="project" value="GO_Central"/>
</dbReference>
<dbReference type="CDD" id="cd11807">
    <property type="entry name" value="SH3_ASPP"/>
    <property type="match status" value="1"/>
</dbReference>
<dbReference type="SUPFAM" id="SSF50044">
    <property type="entry name" value="SH3-domain"/>
    <property type="match status" value="1"/>
</dbReference>
<dbReference type="InterPro" id="IPR000159">
    <property type="entry name" value="RA_dom"/>
</dbReference>
<evidence type="ECO:0000259" key="11">
    <source>
        <dbReference type="PROSITE" id="PS50002"/>
    </source>
</evidence>
<dbReference type="PROSITE" id="PS50088">
    <property type="entry name" value="ANK_REPEAT"/>
    <property type="match status" value="2"/>
</dbReference>
<dbReference type="InterPro" id="IPR029071">
    <property type="entry name" value="Ubiquitin-like_domsf"/>
</dbReference>
<feature type="compositionally biased region" description="Pro residues" evidence="10">
    <location>
        <begin position="974"/>
        <end position="983"/>
    </location>
</feature>
<keyword evidence="3" id="KW-0053">Apoptosis</keyword>
<reference evidence="14" key="2">
    <citation type="submission" date="2025-08" db="UniProtKB">
        <authorList>
            <consortium name="RefSeq"/>
        </authorList>
    </citation>
    <scope>IDENTIFICATION</scope>
    <source>
        <strain evidence="14">S238N-H82</strain>
        <tissue evidence="14">Testes</tissue>
    </source>
</reference>
<keyword evidence="9" id="KW-0175">Coiled coil</keyword>
<keyword evidence="5 7" id="KW-0040">ANK repeat</keyword>
<dbReference type="KEGG" id="bfo:118421852"/>
<dbReference type="SMART" id="SM00248">
    <property type="entry name" value="ANK"/>
    <property type="match status" value="2"/>
</dbReference>
<evidence type="ECO:0000256" key="4">
    <source>
        <dbReference type="ARBA" id="ARBA00022737"/>
    </source>
</evidence>
<feature type="repeat" description="ANK" evidence="7">
    <location>
        <begin position="1111"/>
        <end position="1143"/>
    </location>
</feature>
<comment type="subcellular location">
    <subcellularLocation>
        <location evidence="1">Nucleus</location>
    </subcellularLocation>
</comment>
<dbReference type="Gene3D" id="1.25.40.20">
    <property type="entry name" value="Ankyrin repeat-containing domain"/>
    <property type="match status" value="1"/>
</dbReference>
<dbReference type="PRINTS" id="PR00499">
    <property type="entry name" value="P67PHOX"/>
</dbReference>
<dbReference type="PROSITE" id="PS50002">
    <property type="entry name" value="SH3"/>
    <property type="match status" value="1"/>
</dbReference>
<dbReference type="Proteomes" id="UP000001554">
    <property type="component" value="Chromosome 1"/>
</dbReference>
<feature type="compositionally biased region" description="Low complexity" evidence="10">
    <location>
        <begin position="858"/>
        <end position="877"/>
    </location>
</feature>
<dbReference type="PANTHER" id="PTHR24131">
    <property type="entry name" value="APOPTOSIS-STIMULATING OF P53 PROTEIN"/>
    <property type="match status" value="1"/>
</dbReference>
<dbReference type="SMART" id="SM00314">
    <property type="entry name" value="RA"/>
    <property type="match status" value="1"/>
</dbReference>
<dbReference type="OrthoDB" id="10038642at2759"/>
<dbReference type="InterPro" id="IPR002110">
    <property type="entry name" value="Ankyrin_rpt"/>
</dbReference>
<evidence type="ECO:0000256" key="5">
    <source>
        <dbReference type="ARBA" id="ARBA00023043"/>
    </source>
</evidence>
<dbReference type="SUPFAM" id="SSF54236">
    <property type="entry name" value="Ubiquitin-like"/>
    <property type="match status" value="1"/>
</dbReference>
<dbReference type="Pfam" id="PF21712">
    <property type="entry name" value="RASSF8-10_RA"/>
    <property type="match status" value="1"/>
</dbReference>
<dbReference type="SUPFAM" id="SSF48403">
    <property type="entry name" value="Ankyrin repeat"/>
    <property type="match status" value="1"/>
</dbReference>
<evidence type="ECO:0000256" key="2">
    <source>
        <dbReference type="ARBA" id="ARBA00022443"/>
    </source>
</evidence>
<dbReference type="GeneID" id="118421852"/>
<gene>
    <name evidence="14" type="primary">LOC118421852</name>
</gene>
<dbReference type="PROSITE" id="PS50297">
    <property type="entry name" value="ANK_REP_REGION"/>
    <property type="match status" value="2"/>
</dbReference>
<reference evidence="13" key="1">
    <citation type="journal article" date="2020" name="Nat. Ecol. Evol.">
        <title>Deeply conserved synteny resolves early events in vertebrate evolution.</title>
        <authorList>
            <person name="Simakov O."/>
            <person name="Marletaz F."/>
            <person name="Yue J.X."/>
            <person name="O'Connell B."/>
            <person name="Jenkins J."/>
            <person name="Brandt A."/>
            <person name="Calef R."/>
            <person name="Tung C.H."/>
            <person name="Huang T.K."/>
            <person name="Schmutz J."/>
            <person name="Satoh N."/>
            <person name="Yu J.K."/>
            <person name="Putnam N.H."/>
            <person name="Green R.E."/>
            <person name="Rokhsar D.S."/>
        </authorList>
    </citation>
    <scope>NUCLEOTIDE SEQUENCE [LARGE SCALE GENOMIC DNA]</scope>
    <source>
        <strain evidence="13">S238N-H82</strain>
    </source>
</reference>
<dbReference type="InterPro" id="IPR036770">
    <property type="entry name" value="Ankyrin_rpt-contain_sf"/>
</dbReference>
<dbReference type="InterPro" id="IPR047163">
    <property type="entry name" value="ASPP1/2"/>
</dbReference>
<feature type="compositionally biased region" description="Polar residues" evidence="10">
    <location>
        <begin position="508"/>
        <end position="522"/>
    </location>
</feature>
<feature type="compositionally biased region" description="Basic and acidic residues" evidence="10">
    <location>
        <begin position="538"/>
        <end position="568"/>
    </location>
</feature>
<keyword evidence="4" id="KW-0677">Repeat</keyword>
<keyword evidence="13" id="KW-1185">Reference proteome</keyword>
<feature type="compositionally biased region" description="Basic and acidic residues" evidence="10">
    <location>
        <begin position="300"/>
        <end position="311"/>
    </location>
</feature>
<evidence type="ECO:0000256" key="9">
    <source>
        <dbReference type="SAM" id="Coils"/>
    </source>
</evidence>
<dbReference type="AlphaFoldDB" id="A0A9J7N047"/>
<feature type="coiled-coil region" evidence="9">
    <location>
        <begin position="124"/>
        <end position="223"/>
    </location>
</feature>
<dbReference type="Pfam" id="PF00018">
    <property type="entry name" value="SH3_1"/>
    <property type="match status" value="1"/>
</dbReference>
<feature type="compositionally biased region" description="Low complexity" evidence="10">
    <location>
        <begin position="611"/>
        <end position="626"/>
    </location>
</feature>
<evidence type="ECO:0000313" key="14">
    <source>
        <dbReference type="RefSeq" id="XP_035685250.1"/>
    </source>
</evidence>
<keyword evidence="2 8" id="KW-0728">SH3 domain</keyword>
<dbReference type="PROSITE" id="PS50200">
    <property type="entry name" value="RA"/>
    <property type="match status" value="1"/>
</dbReference>
<feature type="region of interest" description="Disordered" evidence="10">
    <location>
        <begin position="280"/>
        <end position="381"/>
    </location>
</feature>
<proteinExistence type="predicted"/>
<feature type="compositionally biased region" description="Low complexity" evidence="10">
    <location>
        <begin position="470"/>
        <end position="485"/>
    </location>
</feature>
<sequence length="1279" mass="140006">MESQVILRVYLSNNNLTIAEVPITPETTCRDVVDCCKEPGEVNCHLAEHWRGSERPVGDDEHPFDILQQWGIHRDEVKFYLRHEGNMPTANGGEQGTSRQPKKKNGVKESSPESQLPPGLDLTLADLQEMATRQQQQIESQQQMLVAKEQRLKFLKQQDKAQQEMAEENERLRMLRDKVESQEMKLRKLRSLRGQAEQQRTTNSNLSSELESVRQLFSEKQKELAAAVSRVDGLTKQLEDLRTGKVNGYNGDISHAASMSAELERLRKELMIRNRLNDQQNAKLQAQRESLNQRNNEMSFMDKRIAELTDRLRKKKAAQQQRQPNKANQNDSESPTKGQPGKAQNIAAVEPYIQQPKQSRDNLKPNGRAYTEPIKEMPNDGDLKQGNYLPNGGLPVMPTHFTPEKSNFTPSKGHSEAYAVMEETLKSVEGEPSQLKSPYGKGQSPKSKDYGVGLSLAPRPFVPGGTTLKSYGSDSSMSSQASGRGQPEGVNDNSARSSPVVEGRAVNGQGNNHIATQNSRPNYLNVEGATMGRLSPQLERKPKDGGLYVAKDRPHSSYELLDMIREQDSAAMRKNYHSSSDLPGDTQREQGSSKKMPPKTRPKPSNGHKNSSQPDGPSPSISGSSSKLDTSPKALDTALAILKGGNRPPVSSPGYTSYRSGPHVTRAGFTSPTTSDALSFPSPGQQQGRTDKSMVRAVTVSTSQAAGEGSQTLRPLSSTSSQGGKVESPTATVRPLPQDGQGAMEAYAPVSSQTVPYPPNQGQAAGPYAPVSTVLSGPFPPASAHGGQPVRAPSPTKQGHYQQEPSPTQTSSQGRMGQPPDSRERPPSPRKHPPQYTGPQHPAEGSQQRPSSPRKHSSPPSSQSSPPTSPSGQSASPEYIIPDDSAQARKNNVEEFQDDSFDPRRPVSPTKHLTPKPGSAYERLFPNADPEKIRRIAHAPRPLRKRHSFNEGEGSPAQQQYYRGSPPAHLAAQGPPPAYPSSPKPQEQESPASPPYGSPAPDTQQNVSPTREMPEQAQNGTQNNGQTSPQQPPPSPQQPPQQPRSPPPSQPAKPMQPEKKSNLKGRNGVKPKRNVRFDPLALLLDASLEGEFDLVQDIINQVENPSGSNDEGITALHNAICAGYHDIVTFLVEYGCDVNSQDSDGWTPLHCAASCNNMPMVELLVTGGACIFATTISDVETAAEKCEELEDGFTGCSEYLYGIQEKMGIVNGGLVYALFDYDAEEPDELQFREGEPLYVLRKGDADEIEWWWARNQEGKEGYVARNLLGMSPRIPQKRP</sequence>